<accession>A0A920BV71</accession>
<keyword evidence="9" id="KW-1185">Reference proteome</keyword>
<comment type="caution">
    <text evidence="8">The sequence shown here is derived from an EMBL/GenBank/DDBJ whole genome shotgun (WGS) entry which is preliminary data.</text>
</comment>
<evidence type="ECO:0000256" key="1">
    <source>
        <dbReference type="ARBA" id="ARBA00022630"/>
    </source>
</evidence>
<evidence type="ECO:0000259" key="7">
    <source>
        <dbReference type="Pfam" id="PF00296"/>
    </source>
</evidence>
<evidence type="ECO:0000256" key="4">
    <source>
        <dbReference type="ARBA" id="ARBA00023033"/>
    </source>
</evidence>
<reference evidence="8" key="1">
    <citation type="submission" date="2021-03" db="EMBL/GenBank/DDBJ databases">
        <title>Antimicrobial resistance genes in bacteria isolated from Japanese honey, and their potential for conferring macrolide and lincosamide resistance in the American foulbrood pathogen Paenibacillus larvae.</title>
        <authorList>
            <person name="Okamoto M."/>
            <person name="Kumagai M."/>
            <person name="Kanamori H."/>
            <person name="Takamatsu D."/>
        </authorList>
    </citation>
    <scope>NUCLEOTIDE SEQUENCE</scope>
    <source>
        <strain evidence="8">J27TS8</strain>
    </source>
</reference>
<keyword evidence="2 6" id="KW-0288">FMN</keyword>
<dbReference type="NCBIfam" id="TIGR03860">
    <property type="entry name" value="FMN_nitrolo"/>
    <property type="match status" value="1"/>
</dbReference>
<dbReference type="EMBL" id="BORC01000005">
    <property type="protein sequence ID" value="GIN63276.1"/>
    <property type="molecule type" value="Genomic_DNA"/>
</dbReference>
<evidence type="ECO:0000313" key="9">
    <source>
        <dbReference type="Proteomes" id="UP000682111"/>
    </source>
</evidence>
<keyword evidence="1 6" id="KW-0285">Flavoprotein</keyword>
<dbReference type="PIRSF" id="PIRSF000337">
    <property type="entry name" value="NTA_MOA"/>
    <property type="match status" value="1"/>
</dbReference>
<dbReference type="GO" id="GO:0016705">
    <property type="term" value="F:oxidoreductase activity, acting on paired donors, with incorporation or reduction of molecular oxygen"/>
    <property type="evidence" value="ECO:0007669"/>
    <property type="project" value="InterPro"/>
</dbReference>
<name>A0A920BV71_9BACI</name>
<dbReference type="PANTHER" id="PTHR30011:SF16">
    <property type="entry name" value="C2H2 FINGER DOMAIN TRANSCRIPTION FACTOR (EUROFUNG)-RELATED"/>
    <property type="match status" value="1"/>
</dbReference>
<feature type="binding site" evidence="6">
    <location>
        <position position="93"/>
    </location>
    <ligand>
        <name>FMN</name>
        <dbReference type="ChEBI" id="CHEBI:58210"/>
    </ligand>
</feature>
<protein>
    <recommendedName>
        <fullName evidence="7">Luciferase-like domain-containing protein</fullName>
    </recommendedName>
</protein>
<feature type="binding site" evidence="6">
    <location>
        <position position="54"/>
    </location>
    <ligand>
        <name>FMN</name>
        <dbReference type="ChEBI" id="CHEBI:58210"/>
    </ligand>
</feature>
<dbReference type="AlphaFoldDB" id="A0A920BV71"/>
<keyword evidence="4" id="KW-0503">Monooxygenase</keyword>
<dbReference type="Pfam" id="PF00296">
    <property type="entry name" value="Bac_luciferase"/>
    <property type="match status" value="1"/>
</dbReference>
<gene>
    <name evidence="8" type="ORF">J27TS8_32690</name>
</gene>
<dbReference type="SUPFAM" id="SSF51679">
    <property type="entry name" value="Bacterial luciferase-like"/>
    <property type="match status" value="1"/>
</dbReference>
<feature type="domain" description="Luciferase-like" evidence="7">
    <location>
        <begin position="30"/>
        <end position="383"/>
    </location>
</feature>
<sequence length="431" mass="48351">MSLCIGLTLSPTWLNGDGWRRADSNIEQLFSSQYYLELAKRAEAAKLDFVFKPDSLFLNKEIVNKTPGHTCLDPVVMLTAIARETEKIGLVATMSTTFSEPFTVARQLQSLNWISEGRVGWNIVTSIEGSENFGQAVMPSSKERYERALEFTEVVRKLWDSYPNEALTMNRTSGQFTNHEIISPVYHKGKFYDVAGPLNVPVFGSESIPLFQAGASDLGRSFASLVADACFVAAPDMDSALELRRDLQRRAHEHGRDSRAIRVLPGMHFFLGETREEAQQLYQDTYAHLTNEQRLAAVQRILGVDLHHLSLQSRVTAKDFPEVMENVRSRTHADLLRRIIINEEPTLQALLSKPEVIGSAHWVVIGTPADAVEEIIKWYRHGALDGIIALPGGAVQSLHLFFEKVVPLLVDKGLFKQEYHGDTLKAHLKNK</sequence>
<dbReference type="Proteomes" id="UP000682111">
    <property type="component" value="Unassembled WGS sequence"/>
</dbReference>
<evidence type="ECO:0000313" key="8">
    <source>
        <dbReference type="EMBL" id="GIN63276.1"/>
    </source>
</evidence>
<feature type="binding site" evidence="6">
    <location>
        <position position="216"/>
    </location>
    <ligand>
        <name>FMN</name>
        <dbReference type="ChEBI" id="CHEBI:58210"/>
    </ligand>
</feature>
<feature type="binding site" evidence="6">
    <location>
        <position position="145"/>
    </location>
    <ligand>
        <name>FMN</name>
        <dbReference type="ChEBI" id="CHEBI:58210"/>
    </ligand>
</feature>
<dbReference type="InterPro" id="IPR016215">
    <property type="entry name" value="NTA_MOA"/>
</dbReference>
<dbReference type="InterPro" id="IPR051260">
    <property type="entry name" value="Diverse_substr_monoxygenases"/>
</dbReference>
<comment type="similarity">
    <text evidence="5">Belongs to the NtaA/SnaA/DszA monooxygenase family.</text>
</comment>
<keyword evidence="3" id="KW-0560">Oxidoreductase</keyword>
<evidence type="ECO:0000256" key="3">
    <source>
        <dbReference type="ARBA" id="ARBA00023002"/>
    </source>
</evidence>
<evidence type="ECO:0000256" key="2">
    <source>
        <dbReference type="ARBA" id="ARBA00022643"/>
    </source>
</evidence>
<dbReference type="InterPro" id="IPR036661">
    <property type="entry name" value="Luciferase-like_sf"/>
</dbReference>
<organism evidence="8 9">
    <name type="scientific">Robertmurraya siralis</name>
    <dbReference type="NCBI Taxonomy" id="77777"/>
    <lineage>
        <taxon>Bacteria</taxon>
        <taxon>Bacillati</taxon>
        <taxon>Bacillota</taxon>
        <taxon>Bacilli</taxon>
        <taxon>Bacillales</taxon>
        <taxon>Bacillaceae</taxon>
        <taxon>Robertmurraya</taxon>
    </lineage>
</organism>
<evidence type="ECO:0000256" key="5">
    <source>
        <dbReference type="ARBA" id="ARBA00033748"/>
    </source>
</evidence>
<proteinExistence type="inferred from homology"/>
<dbReference type="PANTHER" id="PTHR30011">
    <property type="entry name" value="ALKANESULFONATE MONOOXYGENASE-RELATED"/>
    <property type="match status" value="1"/>
</dbReference>
<dbReference type="RefSeq" id="WP_244988956.1">
    <property type="nucleotide sequence ID" value="NZ_BORC01000005.1"/>
</dbReference>
<dbReference type="InterPro" id="IPR011251">
    <property type="entry name" value="Luciferase-like_dom"/>
</dbReference>
<dbReference type="Gene3D" id="3.20.20.30">
    <property type="entry name" value="Luciferase-like domain"/>
    <property type="match status" value="1"/>
</dbReference>
<dbReference type="GO" id="GO:0004497">
    <property type="term" value="F:monooxygenase activity"/>
    <property type="evidence" value="ECO:0007669"/>
    <property type="project" value="UniProtKB-KW"/>
</dbReference>
<evidence type="ECO:0000256" key="6">
    <source>
        <dbReference type="PIRSR" id="PIRSR000337-1"/>
    </source>
</evidence>